<comment type="caution">
    <text evidence="2">The sequence shown here is derived from an EMBL/GenBank/DDBJ whole genome shotgun (WGS) entry which is preliminary data.</text>
</comment>
<evidence type="ECO:0000313" key="3">
    <source>
        <dbReference type="Proteomes" id="UP000019141"/>
    </source>
</evidence>
<reference evidence="2 3" key="1">
    <citation type="journal article" date="2014" name="Nature">
        <title>An environmental bacterial taxon with a large and distinct metabolic repertoire.</title>
        <authorList>
            <person name="Wilson M.C."/>
            <person name="Mori T."/>
            <person name="Ruckert C."/>
            <person name="Uria A.R."/>
            <person name="Helf M.J."/>
            <person name="Takada K."/>
            <person name="Gernert C."/>
            <person name="Steffens U.A."/>
            <person name="Heycke N."/>
            <person name="Schmitt S."/>
            <person name="Rinke C."/>
            <person name="Helfrich E.J."/>
            <person name="Brachmann A.O."/>
            <person name="Gurgui C."/>
            <person name="Wakimoto T."/>
            <person name="Kracht M."/>
            <person name="Crusemann M."/>
            <person name="Hentschel U."/>
            <person name="Abe I."/>
            <person name="Matsunaga S."/>
            <person name="Kalinowski J."/>
            <person name="Takeyama H."/>
            <person name="Piel J."/>
        </authorList>
    </citation>
    <scope>NUCLEOTIDE SEQUENCE [LARGE SCALE GENOMIC DNA]</scope>
    <source>
        <strain evidence="3">TSY1</strain>
    </source>
</reference>
<dbReference type="AlphaFoldDB" id="W4LSE7"/>
<dbReference type="HOGENOM" id="CLU_2988054_0_0_7"/>
<dbReference type="Gene3D" id="3.30.300.30">
    <property type="match status" value="1"/>
</dbReference>
<keyword evidence="3" id="KW-1185">Reference proteome</keyword>
<dbReference type="Pfam" id="PF13193">
    <property type="entry name" value="AMP-binding_C"/>
    <property type="match status" value="1"/>
</dbReference>
<dbReference type="EMBL" id="AZHW01000351">
    <property type="protein sequence ID" value="ETX00332.1"/>
    <property type="molecule type" value="Genomic_DNA"/>
</dbReference>
<evidence type="ECO:0000259" key="1">
    <source>
        <dbReference type="Pfam" id="PF13193"/>
    </source>
</evidence>
<protein>
    <recommendedName>
        <fullName evidence="1">AMP-binding enzyme C-terminal domain-containing protein</fullName>
    </recommendedName>
</protein>
<evidence type="ECO:0000313" key="2">
    <source>
        <dbReference type="EMBL" id="ETX00332.1"/>
    </source>
</evidence>
<accession>W4LSE7</accession>
<name>W4LSE7_ENTF1</name>
<gene>
    <name evidence="2" type="ORF">ETSY1_11580</name>
</gene>
<feature type="domain" description="AMP-binding enzyme C-terminal" evidence="1">
    <location>
        <begin position="4"/>
        <end position="38"/>
    </location>
</feature>
<dbReference type="InterPro" id="IPR025110">
    <property type="entry name" value="AMP-bd_C"/>
</dbReference>
<organism evidence="2 3">
    <name type="scientific">Entotheonella factor</name>
    <dbReference type="NCBI Taxonomy" id="1429438"/>
    <lineage>
        <taxon>Bacteria</taxon>
        <taxon>Pseudomonadati</taxon>
        <taxon>Nitrospinota/Tectimicrobiota group</taxon>
        <taxon>Candidatus Tectimicrobiota</taxon>
        <taxon>Candidatus Entotheonellia</taxon>
        <taxon>Candidatus Entotheonellales</taxon>
        <taxon>Candidatus Entotheonellaceae</taxon>
        <taxon>Candidatus Entotheonella</taxon>
    </lineage>
</organism>
<proteinExistence type="predicted"/>
<dbReference type="SUPFAM" id="SSF56801">
    <property type="entry name" value="Acetyl-CoA synthetase-like"/>
    <property type="match status" value="1"/>
</dbReference>
<dbReference type="InterPro" id="IPR045851">
    <property type="entry name" value="AMP-bd_C_sf"/>
</dbReference>
<sequence>MKVTAEAVLTQCRDQMASYKKPKYIKFVEQLPRNVNGKVLKTELRQRAVSDIKGSAL</sequence>
<dbReference type="Proteomes" id="UP000019141">
    <property type="component" value="Unassembled WGS sequence"/>
</dbReference>